<dbReference type="Gene3D" id="2.40.50.1020">
    <property type="entry name" value="LytTr DNA-binding domain"/>
    <property type="match status" value="1"/>
</dbReference>
<evidence type="ECO:0000313" key="4">
    <source>
        <dbReference type="EMBL" id="MBB6328225.1"/>
    </source>
</evidence>
<dbReference type="Gene3D" id="3.40.50.2300">
    <property type="match status" value="1"/>
</dbReference>
<dbReference type="Pfam" id="PF00072">
    <property type="entry name" value="Response_reg"/>
    <property type="match status" value="1"/>
</dbReference>
<keyword evidence="5" id="KW-1185">Reference proteome</keyword>
<dbReference type="PROSITE" id="PS50110">
    <property type="entry name" value="RESPONSE_REGULATORY"/>
    <property type="match status" value="1"/>
</dbReference>
<gene>
    <name evidence="4" type="ORF">FHS59_003868</name>
</gene>
<keyword evidence="1" id="KW-0597">Phosphoprotein</keyword>
<dbReference type="InterPro" id="IPR046947">
    <property type="entry name" value="LytR-like"/>
</dbReference>
<dbReference type="SUPFAM" id="SSF52172">
    <property type="entry name" value="CheY-like"/>
    <property type="match status" value="1"/>
</dbReference>
<dbReference type="AlphaFoldDB" id="A0A841N0L6"/>
<organism evidence="4 5">
    <name type="scientific">Algoriphagus iocasae</name>
    <dbReference type="NCBI Taxonomy" id="1836499"/>
    <lineage>
        <taxon>Bacteria</taxon>
        <taxon>Pseudomonadati</taxon>
        <taxon>Bacteroidota</taxon>
        <taxon>Cytophagia</taxon>
        <taxon>Cytophagales</taxon>
        <taxon>Cyclobacteriaceae</taxon>
        <taxon>Algoriphagus</taxon>
    </lineage>
</organism>
<dbReference type="GO" id="GO:0003677">
    <property type="term" value="F:DNA binding"/>
    <property type="evidence" value="ECO:0007669"/>
    <property type="project" value="InterPro"/>
</dbReference>
<dbReference type="Proteomes" id="UP000588604">
    <property type="component" value="Unassembled WGS sequence"/>
</dbReference>
<dbReference type="InterPro" id="IPR011006">
    <property type="entry name" value="CheY-like_superfamily"/>
</dbReference>
<dbReference type="InterPro" id="IPR001789">
    <property type="entry name" value="Sig_transdc_resp-reg_receiver"/>
</dbReference>
<evidence type="ECO:0000313" key="5">
    <source>
        <dbReference type="Proteomes" id="UP000588604"/>
    </source>
</evidence>
<dbReference type="SMART" id="SM00448">
    <property type="entry name" value="REC"/>
    <property type="match status" value="1"/>
</dbReference>
<reference evidence="4 5" key="1">
    <citation type="submission" date="2020-08" db="EMBL/GenBank/DDBJ databases">
        <title>Genomic Encyclopedia of Type Strains, Phase IV (KMG-IV): sequencing the most valuable type-strain genomes for metagenomic binning, comparative biology and taxonomic classification.</title>
        <authorList>
            <person name="Goeker M."/>
        </authorList>
    </citation>
    <scope>NUCLEOTIDE SEQUENCE [LARGE SCALE GENOMIC DNA]</scope>
    <source>
        <strain evidence="4 5">DSM 102044</strain>
    </source>
</reference>
<dbReference type="PROSITE" id="PS50930">
    <property type="entry name" value="HTH_LYTTR"/>
    <property type="match status" value="1"/>
</dbReference>
<evidence type="ECO:0000259" key="2">
    <source>
        <dbReference type="PROSITE" id="PS50110"/>
    </source>
</evidence>
<evidence type="ECO:0000256" key="1">
    <source>
        <dbReference type="PROSITE-ProRule" id="PRU00169"/>
    </source>
</evidence>
<name>A0A841N0L6_9BACT</name>
<dbReference type="PANTHER" id="PTHR37299">
    <property type="entry name" value="TRANSCRIPTIONAL REGULATOR-RELATED"/>
    <property type="match status" value="1"/>
</dbReference>
<dbReference type="RefSeq" id="WP_184496998.1">
    <property type="nucleotide sequence ID" value="NZ_JACIJO010000003.1"/>
</dbReference>
<feature type="modified residue" description="4-aspartylphosphate" evidence="1">
    <location>
        <position position="55"/>
    </location>
</feature>
<dbReference type="Pfam" id="PF04397">
    <property type="entry name" value="LytTR"/>
    <property type="match status" value="1"/>
</dbReference>
<proteinExistence type="predicted"/>
<feature type="domain" description="Response regulatory" evidence="2">
    <location>
        <begin position="4"/>
        <end position="116"/>
    </location>
</feature>
<evidence type="ECO:0000259" key="3">
    <source>
        <dbReference type="PROSITE" id="PS50930"/>
    </source>
</evidence>
<dbReference type="PANTHER" id="PTHR37299:SF1">
    <property type="entry name" value="STAGE 0 SPORULATION PROTEIN A HOMOLOG"/>
    <property type="match status" value="1"/>
</dbReference>
<dbReference type="GO" id="GO:0000156">
    <property type="term" value="F:phosphorelay response regulator activity"/>
    <property type="evidence" value="ECO:0007669"/>
    <property type="project" value="InterPro"/>
</dbReference>
<feature type="domain" description="HTH LytTR-type" evidence="3">
    <location>
        <begin position="144"/>
        <end position="245"/>
    </location>
</feature>
<dbReference type="EMBL" id="JACIJO010000003">
    <property type="protein sequence ID" value="MBB6328225.1"/>
    <property type="molecule type" value="Genomic_DNA"/>
</dbReference>
<sequence length="249" mass="28362">MDITIAIVEDEQHCTDRILAFLKPYSEKINTICFSSVDDAKDGLEQIHPDIVFLDVMIGGKTGFDLLSQLSFSDFCLIFTTSYEQYALDAFRFSAIDYLLKPIDREDFEKAIEKAFDQIGQRQLKERIDVLLSHLSQTPTTKKISLPSKDGFIFLAIEDILRCEADINYTHIFTLDGKKHTVSKTLKYFEGLLSDFGFFRIHNSHLINLKCVNGYSKSGYVTLINNLVLEISVRRKEAFSKAIGGFLQS</sequence>
<dbReference type="SMART" id="SM00850">
    <property type="entry name" value="LytTR"/>
    <property type="match status" value="1"/>
</dbReference>
<comment type="caution">
    <text evidence="4">The sequence shown here is derived from an EMBL/GenBank/DDBJ whole genome shotgun (WGS) entry which is preliminary data.</text>
</comment>
<protein>
    <submittedName>
        <fullName evidence="4">Two-component system LytT family response regulator</fullName>
    </submittedName>
</protein>
<accession>A0A841N0L6</accession>
<dbReference type="InterPro" id="IPR007492">
    <property type="entry name" value="LytTR_DNA-bd_dom"/>
</dbReference>